<evidence type="ECO:0000259" key="2">
    <source>
        <dbReference type="Pfam" id="PF16787"/>
    </source>
</evidence>
<organism evidence="3 4">
    <name type="scientific">Hirsutella minnesotensis 3608</name>
    <dbReference type="NCBI Taxonomy" id="1043627"/>
    <lineage>
        <taxon>Eukaryota</taxon>
        <taxon>Fungi</taxon>
        <taxon>Dikarya</taxon>
        <taxon>Ascomycota</taxon>
        <taxon>Pezizomycotina</taxon>
        <taxon>Sordariomycetes</taxon>
        <taxon>Hypocreomycetidae</taxon>
        <taxon>Hypocreales</taxon>
        <taxon>Ophiocordycipitaceae</taxon>
        <taxon>Hirsutella</taxon>
    </lineage>
</organism>
<proteinExistence type="predicted"/>
<accession>A0A0F8A2C2</accession>
<feature type="compositionally biased region" description="Basic and acidic residues" evidence="1">
    <location>
        <begin position="120"/>
        <end position="131"/>
    </location>
</feature>
<dbReference type="Gene3D" id="1.10.443.20">
    <property type="entry name" value="Centromere DNA-binding protein complex CBF3 subunit, domain 2"/>
    <property type="match status" value="1"/>
</dbReference>
<gene>
    <name evidence="3" type="ORF">HIM_10417</name>
</gene>
<evidence type="ECO:0000256" key="1">
    <source>
        <dbReference type="SAM" id="MobiDB-lite"/>
    </source>
</evidence>
<dbReference type="EMBL" id="KQ030640">
    <property type="protein sequence ID" value="KJZ70194.1"/>
    <property type="molecule type" value="Genomic_DNA"/>
</dbReference>
<dbReference type="GO" id="GO:0003677">
    <property type="term" value="F:DNA binding"/>
    <property type="evidence" value="ECO:0007669"/>
    <property type="project" value="InterPro"/>
</dbReference>
<protein>
    <recommendedName>
        <fullName evidence="2">Ndc10 domain-containing protein</fullName>
    </recommendedName>
</protein>
<reference evidence="3 4" key="1">
    <citation type="journal article" date="2014" name="Genome Biol. Evol.">
        <title>Comparative genomics and transcriptomics analyses reveal divergent lifestyle features of nematode endoparasitic fungus Hirsutella minnesotensis.</title>
        <authorList>
            <person name="Lai Y."/>
            <person name="Liu K."/>
            <person name="Zhang X."/>
            <person name="Zhang X."/>
            <person name="Li K."/>
            <person name="Wang N."/>
            <person name="Shu C."/>
            <person name="Wu Y."/>
            <person name="Wang C."/>
            <person name="Bushley K.E."/>
            <person name="Xiang M."/>
            <person name="Liu X."/>
        </authorList>
    </citation>
    <scope>NUCLEOTIDE SEQUENCE [LARGE SCALE GENOMIC DNA]</scope>
    <source>
        <strain evidence="3 4">3608</strain>
    </source>
</reference>
<dbReference type="Proteomes" id="UP000054481">
    <property type="component" value="Unassembled WGS sequence"/>
</dbReference>
<name>A0A0F8A2C2_9HYPO</name>
<dbReference type="OrthoDB" id="3044497at2759"/>
<dbReference type="InterPro" id="IPR038279">
    <property type="entry name" value="Ndc10_dom2_sf"/>
</dbReference>
<evidence type="ECO:0000313" key="4">
    <source>
        <dbReference type="Proteomes" id="UP000054481"/>
    </source>
</evidence>
<sequence>MLTRKEADTLVQLRTGMSRLNAFLHRIGAAESDQCDCGQKPETTDHFLFRCARWREERKTMVNSARNRLSAREPYAAAVRQPPADGVGRLLSARSTQRGSQGPRLHHEGAGCGDELWEDQPARPDKGRDTLLDGYSEPEFERVCHELWAHSGTSTECHFRTLVDLLFGHYLLTRGGDRRAAEISDLFTFEFAGEGSTRCMPLIFTTRAGKQNQHGRLETAGAYRNRNPLICILGGLSFYLLYRWDLGTEPFPDFSRRSSWYDIRLIKGNGAGRTAAFSYNSQRDWLGSEDGGTEGD</sequence>
<evidence type="ECO:0000313" key="3">
    <source>
        <dbReference type="EMBL" id="KJZ70194.1"/>
    </source>
</evidence>
<dbReference type="InterPro" id="IPR031872">
    <property type="entry name" value="NDC10_II"/>
</dbReference>
<dbReference type="AlphaFoldDB" id="A0A0F8A2C2"/>
<keyword evidence="4" id="KW-1185">Reference proteome</keyword>
<feature type="region of interest" description="Disordered" evidence="1">
    <location>
        <begin position="94"/>
        <end position="132"/>
    </location>
</feature>
<dbReference type="Pfam" id="PF16787">
    <property type="entry name" value="NDC10_II"/>
    <property type="match status" value="1"/>
</dbReference>
<feature type="domain" description="Ndc10" evidence="2">
    <location>
        <begin position="153"/>
        <end position="286"/>
    </location>
</feature>